<dbReference type="Proteomes" id="UP000035009">
    <property type="component" value="Unassembled WGS sequence"/>
</dbReference>
<dbReference type="eggNOG" id="ENOG5031W91">
    <property type="taxonomic scope" value="Bacteria"/>
</dbReference>
<evidence type="ECO:0000313" key="1">
    <source>
        <dbReference type="EMBL" id="GAC81030.1"/>
    </source>
</evidence>
<dbReference type="RefSeq" id="WP_008380471.1">
    <property type="nucleotide sequence ID" value="NZ_BAOP01000025.1"/>
</dbReference>
<gene>
    <name evidence="1" type="ORF">GM1_025_00780</name>
</gene>
<reference evidence="1 2" key="1">
    <citation type="submission" date="2013-02" db="EMBL/GenBank/DDBJ databases">
        <title>Whole genome shotgun sequence of Gordonia malaquae NBRC 108250.</title>
        <authorList>
            <person name="Yoshida I."/>
            <person name="Hosoyama A."/>
            <person name="Tsuchikane K."/>
            <person name="Ando Y."/>
            <person name="Baba S."/>
            <person name="Ohji S."/>
            <person name="Hamada M."/>
            <person name="Tamura T."/>
            <person name="Yamazoe A."/>
            <person name="Yamazaki S."/>
            <person name="Fujita N."/>
        </authorList>
    </citation>
    <scope>NUCLEOTIDE SEQUENCE [LARGE SCALE GENOMIC DNA]</scope>
    <source>
        <strain evidence="1 2">NBRC 108250</strain>
    </source>
</reference>
<name>M3UMD1_GORML</name>
<dbReference type="EMBL" id="BAOP01000025">
    <property type="protein sequence ID" value="GAC81030.1"/>
    <property type="molecule type" value="Genomic_DNA"/>
</dbReference>
<comment type="caution">
    <text evidence="1">The sequence shown here is derived from an EMBL/GenBank/DDBJ whole genome shotgun (WGS) entry which is preliminary data.</text>
</comment>
<proteinExistence type="predicted"/>
<dbReference type="OrthoDB" id="4377262at2"/>
<keyword evidence="2" id="KW-1185">Reference proteome</keyword>
<dbReference type="AlphaFoldDB" id="M3UMD1"/>
<accession>M3UMD1</accession>
<protein>
    <submittedName>
        <fullName evidence="1">Uncharacterized protein</fullName>
    </submittedName>
</protein>
<dbReference type="STRING" id="410332.SAMN04488550_4481"/>
<sequence>MSTYGFVLIADVQDELAAKRIAARVAELMPTALPGWDPRADLDFDVVATADGARLLLEWPGMVVGSSEATLFVGDVSGRAVICEDLDEFGVVFQVWSLDPAGNTPAYRSHVQDPELDISDELASRNIVGGDAAAAAAALFDRSPSGLIALEDDPEPIVSGLGRVATPFEPWLEALGLVWPELA</sequence>
<evidence type="ECO:0000313" key="2">
    <source>
        <dbReference type="Proteomes" id="UP000035009"/>
    </source>
</evidence>
<organism evidence="1 2">
    <name type="scientific">Gordonia malaquae NBRC 108250</name>
    <dbReference type="NCBI Taxonomy" id="1223542"/>
    <lineage>
        <taxon>Bacteria</taxon>
        <taxon>Bacillati</taxon>
        <taxon>Actinomycetota</taxon>
        <taxon>Actinomycetes</taxon>
        <taxon>Mycobacteriales</taxon>
        <taxon>Gordoniaceae</taxon>
        <taxon>Gordonia</taxon>
    </lineage>
</organism>